<accession>A0A9N9E4R5</accession>
<dbReference type="AlphaFoldDB" id="A0A9N9E4R5"/>
<feature type="compositionally biased region" description="Polar residues" evidence="1">
    <location>
        <begin position="25"/>
        <end position="34"/>
    </location>
</feature>
<sequence length="219" mass="24810">GSDNTEGVKLNANSSDNNEGVKLNADSSDNTEGVNLNAEDSDNARCDDGNDYNSNYIVNFNLNTPNPIILLVRKTEIANAIKRCAYGVKAILFVFKAKRFTAEQKNILDGLRLFLGEGVIHHIIANIDNRWAISPNPDYISLDDPNYKLRLGEIKSLINSMQEAYTSNQLEKSQKDQEEIHRKKAEKEKKAKEEYELKLKESAKQQSKEAHQRKLEEIK</sequence>
<dbReference type="OrthoDB" id="8954335at2759"/>
<feature type="compositionally biased region" description="Polar residues" evidence="1">
    <location>
        <begin position="1"/>
        <end position="18"/>
    </location>
</feature>
<feature type="compositionally biased region" description="Basic and acidic residues" evidence="1">
    <location>
        <begin position="172"/>
        <end position="219"/>
    </location>
</feature>
<reference evidence="2" key="1">
    <citation type="submission" date="2021-06" db="EMBL/GenBank/DDBJ databases">
        <authorList>
            <person name="Kallberg Y."/>
            <person name="Tangrot J."/>
            <person name="Rosling A."/>
        </authorList>
    </citation>
    <scope>NUCLEOTIDE SEQUENCE</scope>
    <source>
        <strain evidence="2">UK204</strain>
    </source>
</reference>
<feature type="region of interest" description="Disordered" evidence="1">
    <location>
        <begin position="1"/>
        <end position="45"/>
    </location>
</feature>
<feature type="non-terminal residue" evidence="2">
    <location>
        <position position="219"/>
    </location>
</feature>
<evidence type="ECO:0000313" key="2">
    <source>
        <dbReference type="EMBL" id="CAG8659716.1"/>
    </source>
</evidence>
<protein>
    <submittedName>
        <fullName evidence="2">11426_t:CDS:1</fullName>
    </submittedName>
</protein>
<evidence type="ECO:0000256" key="1">
    <source>
        <dbReference type="SAM" id="MobiDB-lite"/>
    </source>
</evidence>
<gene>
    <name evidence="2" type="ORF">FCALED_LOCUS11489</name>
</gene>
<proteinExistence type="predicted"/>
<evidence type="ECO:0000313" key="3">
    <source>
        <dbReference type="Proteomes" id="UP000789570"/>
    </source>
</evidence>
<feature type="region of interest" description="Disordered" evidence="1">
    <location>
        <begin position="167"/>
        <end position="219"/>
    </location>
</feature>
<dbReference type="Proteomes" id="UP000789570">
    <property type="component" value="Unassembled WGS sequence"/>
</dbReference>
<organism evidence="2 3">
    <name type="scientific">Funneliformis caledonium</name>
    <dbReference type="NCBI Taxonomy" id="1117310"/>
    <lineage>
        <taxon>Eukaryota</taxon>
        <taxon>Fungi</taxon>
        <taxon>Fungi incertae sedis</taxon>
        <taxon>Mucoromycota</taxon>
        <taxon>Glomeromycotina</taxon>
        <taxon>Glomeromycetes</taxon>
        <taxon>Glomerales</taxon>
        <taxon>Glomeraceae</taxon>
        <taxon>Funneliformis</taxon>
    </lineage>
</organism>
<keyword evidence="3" id="KW-1185">Reference proteome</keyword>
<name>A0A9N9E4R5_9GLOM</name>
<dbReference type="InterPro" id="IPR027417">
    <property type="entry name" value="P-loop_NTPase"/>
</dbReference>
<dbReference type="EMBL" id="CAJVPQ010004871">
    <property type="protein sequence ID" value="CAG8659716.1"/>
    <property type="molecule type" value="Genomic_DNA"/>
</dbReference>
<dbReference type="Gene3D" id="3.40.50.300">
    <property type="entry name" value="P-loop containing nucleotide triphosphate hydrolases"/>
    <property type="match status" value="1"/>
</dbReference>
<comment type="caution">
    <text evidence="2">The sequence shown here is derived from an EMBL/GenBank/DDBJ whole genome shotgun (WGS) entry which is preliminary data.</text>
</comment>